<gene>
    <name evidence="1" type="ORF">ESV85_08815</name>
</gene>
<evidence type="ECO:0000313" key="2">
    <source>
        <dbReference type="Proteomes" id="UP000321935"/>
    </source>
</evidence>
<dbReference type="EMBL" id="VORW01000004">
    <property type="protein sequence ID" value="TXE12137.1"/>
    <property type="molecule type" value="Genomic_DNA"/>
</dbReference>
<evidence type="ECO:0000313" key="1">
    <source>
        <dbReference type="EMBL" id="TXE12137.1"/>
    </source>
</evidence>
<name>A0A5C7AUV9_9BACT</name>
<dbReference type="OrthoDB" id="819235at2"/>
<sequence length="395" mass="45458">MKKLFLRLIFIGLIFSCDEKGSEEIYQGKLQELIVGDFSLEKDSLTKYIFNIRVVEDNSQEYISFTKPANIRKEWVFALISTISGKEAGRIEIPTEGPESMRGGIHANIVVSENQVFQINHLGEIGEYNGEGKKIALYNFFSDYKAKLNGKGGEFPLNFEITQFNPSIIQLGNNPSKFLNTKKPVAAGEMMTEFPLDFKNWITHVDLETGEVENSDFSMPEGYEVFKNDNTASVLFGAYDSKRDLYYLAWPYSDEVYVLNGVKMESVVKPFSSVEFNYFPSERKAMDLNTVLLQPKNASKQLFLLYDEQRDLIIRCSKIEESGASESTFERTKHYVLSINSGEWESKGEYFFDFETEIEVENWFLTSEGLFINKPEQESEDEYEFYKIDLSGFEK</sequence>
<dbReference type="AlphaFoldDB" id="A0A5C7AUV9"/>
<reference evidence="1 2" key="1">
    <citation type="submission" date="2019-08" db="EMBL/GenBank/DDBJ databases">
        <title>Genomes sequence of Algoriphagus aquimarinus ACAM450.</title>
        <authorList>
            <person name="Bowman J.P."/>
        </authorList>
    </citation>
    <scope>NUCLEOTIDE SEQUENCE [LARGE SCALE GENOMIC DNA]</scope>
    <source>
        <strain evidence="1 2">ACAM 450</strain>
    </source>
</reference>
<organism evidence="1 2">
    <name type="scientific">Algoriphagus aquimarinus</name>
    <dbReference type="NCBI Taxonomy" id="237018"/>
    <lineage>
        <taxon>Bacteria</taxon>
        <taxon>Pseudomonadati</taxon>
        <taxon>Bacteroidota</taxon>
        <taxon>Cytophagia</taxon>
        <taxon>Cytophagales</taxon>
        <taxon>Cyclobacteriaceae</taxon>
        <taxon>Algoriphagus</taxon>
    </lineage>
</organism>
<comment type="caution">
    <text evidence="1">The sequence shown here is derived from an EMBL/GenBank/DDBJ whole genome shotgun (WGS) entry which is preliminary data.</text>
</comment>
<protein>
    <recommendedName>
        <fullName evidence="3">DUF4221 domain-containing protein</fullName>
    </recommendedName>
</protein>
<accession>A0A5C7AUV9</accession>
<dbReference type="RefSeq" id="WP_146916712.1">
    <property type="nucleotide sequence ID" value="NZ_VORW01000004.1"/>
</dbReference>
<dbReference type="Proteomes" id="UP000321935">
    <property type="component" value="Unassembled WGS sequence"/>
</dbReference>
<evidence type="ECO:0008006" key="3">
    <source>
        <dbReference type="Google" id="ProtNLM"/>
    </source>
</evidence>
<proteinExistence type="predicted"/>